<dbReference type="GO" id="GO:0016491">
    <property type="term" value="F:oxidoreductase activity"/>
    <property type="evidence" value="ECO:0007669"/>
    <property type="project" value="UniProtKB-KW"/>
</dbReference>
<dbReference type="InterPro" id="IPR036291">
    <property type="entry name" value="NAD(P)-bd_dom_sf"/>
</dbReference>
<dbReference type="InterPro" id="IPR055170">
    <property type="entry name" value="GFO_IDH_MocA-like_dom"/>
</dbReference>
<dbReference type="PANTHER" id="PTHR43818">
    <property type="entry name" value="BCDNA.GH03377"/>
    <property type="match status" value="1"/>
</dbReference>
<evidence type="ECO:0000313" key="4">
    <source>
        <dbReference type="EMBL" id="RJG23597.1"/>
    </source>
</evidence>
<dbReference type="InterPro" id="IPR050463">
    <property type="entry name" value="Gfo/Idh/MocA_oxidrdct_glycsds"/>
</dbReference>
<dbReference type="Gene3D" id="3.40.50.720">
    <property type="entry name" value="NAD(P)-binding Rossmann-like Domain"/>
    <property type="match status" value="1"/>
</dbReference>
<keyword evidence="1" id="KW-0560">Oxidoreductase</keyword>
<dbReference type="Pfam" id="PF22725">
    <property type="entry name" value="GFO_IDH_MocA_C3"/>
    <property type="match status" value="1"/>
</dbReference>
<feature type="domain" description="Gfo/Idh/MocA-like oxidoreductase N-terminal" evidence="2">
    <location>
        <begin position="6"/>
        <end position="128"/>
    </location>
</feature>
<dbReference type="SUPFAM" id="SSF55347">
    <property type="entry name" value="Glyceraldehyde-3-phosphate dehydrogenase-like, C-terminal domain"/>
    <property type="match status" value="1"/>
</dbReference>
<evidence type="ECO:0000256" key="1">
    <source>
        <dbReference type="ARBA" id="ARBA00023002"/>
    </source>
</evidence>
<dbReference type="Gene3D" id="3.30.360.10">
    <property type="entry name" value="Dihydrodipicolinate Reductase, domain 2"/>
    <property type="match status" value="1"/>
</dbReference>
<dbReference type="RefSeq" id="WP_119794086.1">
    <property type="nucleotide sequence ID" value="NZ_QYZD01000010.1"/>
</dbReference>
<comment type="caution">
    <text evidence="4">The sequence shown here is derived from an EMBL/GenBank/DDBJ whole genome shotgun (WGS) entry which is preliminary data.</text>
</comment>
<dbReference type="PANTHER" id="PTHR43818:SF11">
    <property type="entry name" value="BCDNA.GH03377"/>
    <property type="match status" value="1"/>
</dbReference>
<gene>
    <name evidence="4" type="ORF">DQX05_13200</name>
</gene>
<dbReference type="GO" id="GO:0000166">
    <property type="term" value="F:nucleotide binding"/>
    <property type="evidence" value="ECO:0007669"/>
    <property type="project" value="InterPro"/>
</dbReference>
<dbReference type="EMBL" id="QYZD01000010">
    <property type="protein sequence ID" value="RJG23597.1"/>
    <property type="molecule type" value="Genomic_DNA"/>
</dbReference>
<evidence type="ECO:0000259" key="2">
    <source>
        <dbReference type="Pfam" id="PF01408"/>
    </source>
</evidence>
<name>A0A3A3GI06_PANTH</name>
<reference evidence="4 5" key="1">
    <citation type="submission" date="2018-09" db="EMBL/GenBank/DDBJ databases">
        <title>Paenibacillus SK2017-BO5.</title>
        <authorList>
            <person name="Piskunova J.V."/>
            <person name="Dubiley S.A."/>
            <person name="Severinov K.V."/>
        </authorList>
    </citation>
    <scope>NUCLEOTIDE SEQUENCE [LARGE SCALE GENOMIC DNA]</scope>
    <source>
        <strain evidence="4 5">BO5</strain>
    </source>
</reference>
<dbReference type="AlphaFoldDB" id="A0A3A3GI06"/>
<proteinExistence type="predicted"/>
<evidence type="ECO:0000259" key="3">
    <source>
        <dbReference type="Pfam" id="PF22725"/>
    </source>
</evidence>
<dbReference type="OrthoDB" id="9815825at2"/>
<dbReference type="Proteomes" id="UP000266177">
    <property type="component" value="Unassembled WGS sequence"/>
</dbReference>
<organism evidence="4 5">
    <name type="scientific">Paenibacillus thiaminolyticus</name>
    <name type="common">Bacillus thiaminolyticus</name>
    <dbReference type="NCBI Taxonomy" id="49283"/>
    <lineage>
        <taxon>Bacteria</taxon>
        <taxon>Bacillati</taxon>
        <taxon>Bacillota</taxon>
        <taxon>Bacilli</taxon>
        <taxon>Bacillales</taxon>
        <taxon>Paenibacillaceae</taxon>
        <taxon>Paenibacillus</taxon>
    </lineage>
</organism>
<evidence type="ECO:0000313" key="5">
    <source>
        <dbReference type="Proteomes" id="UP000266177"/>
    </source>
</evidence>
<protein>
    <submittedName>
        <fullName evidence="4">Gfo/Idh/MocA family oxidoreductase</fullName>
    </submittedName>
</protein>
<dbReference type="Pfam" id="PF01408">
    <property type="entry name" value="GFO_IDH_MocA"/>
    <property type="match status" value="1"/>
</dbReference>
<sequence length="339" mass="38354">MNSKKIRLAVIGLGHMGQYMLRLAAQPEFAQAIEIAAICEANEQAREHFQHTYQDSFPHAAWYSDYAALLEETDVDLAYISVPPAFHYEIAMEALRRKIHIFCEKPLANSMEEARELLQQAREAQVVHAIHFSMPHEPSVERVRSMLEEKAIGEIRKLDLILQFPQWPRSWQHNSWIGSRQQGGFVLEVGVHWIHVIQKLLGRITHVQSELELPSENGRCETGIRAGLRLDSGVPVHVNGISGFAGEERVSLILYGTEGTIALENWDQLFTGAVGQPLEPVQVEESTDALPVLRQVLHSIQGKPARYFTFQDGYDAQVVLEALRHPASAEWVDIRPQYS</sequence>
<dbReference type="SUPFAM" id="SSF51735">
    <property type="entry name" value="NAD(P)-binding Rossmann-fold domains"/>
    <property type="match status" value="1"/>
</dbReference>
<dbReference type="InterPro" id="IPR000683">
    <property type="entry name" value="Gfo/Idh/MocA-like_OxRdtase_N"/>
</dbReference>
<accession>A0A3A3GI06</accession>
<feature type="domain" description="GFO/IDH/MocA-like oxidoreductase" evidence="3">
    <location>
        <begin position="141"/>
        <end position="261"/>
    </location>
</feature>